<organism evidence="1 3">
    <name type="scientific">Streptococcus suis</name>
    <dbReference type="NCBI Taxonomy" id="1307"/>
    <lineage>
        <taxon>Bacteria</taxon>
        <taxon>Bacillati</taxon>
        <taxon>Bacillota</taxon>
        <taxon>Bacilli</taxon>
        <taxon>Lactobacillales</taxon>
        <taxon>Streptococcaceae</taxon>
        <taxon>Streptococcus</taxon>
    </lineage>
</organism>
<reference evidence="1 3" key="1">
    <citation type="submission" date="2019-04" db="EMBL/GenBank/DDBJ databases">
        <title>Genome analysis of Streptococcus suis strain WUSS424.</title>
        <authorList>
            <person name="Chen H."/>
            <person name="Gao X."/>
            <person name="Wu Z."/>
        </authorList>
    </citation>
    <scope>NUCLEOTIDE SEQUENCE [LARGE SCALE GENOMIC DNA]</scope>
    <source>
        <strain evidence="1 3">WUSS424</strain>
    </source>
</reference>
<accession>A0A4T2GN61</accession>
<protein>
    <submittedName>
        <fullName evidence="1">Uncharacterized protein</fullName>
    </submittedName>
</protein>
<dbReference type="EMBL" id="SSXO01000001">
    <property type="protein sequence ID" value="TII00944.1"/>
    <property type="molecule type" value="Genomic_DNA"/>
</dbReference>
<sequence>MNSTQLGDLLHLKPYHHYYSIPVIQLNHQESGYLVLFQDDNQLQLVNHLADNGRTQSFKKASIFSLEELLLELGAIPLDCLHQILILQAPRDKQQTTDKPLQLKEVFQTYQKSDQVLSFLKQSPKTAYELANLEAEEERIRLANQTYDPFRSTVRQENRHPSEPKMDIVSDKEYKHLTDFHPFIQSQRGNVYKVPVDYLDPDKQTTVTIDIMGWYFYKKQLKIRWRPRHTRKGRWRSSLVSVDKKTGSYFFQGELYKKGNHPIFLHSMSFNKGIPTNFQEQFHANFHHFQSIIEDQKKKALLRIYSFGK</sequence>
<gene>
    <name evidence="2" type="ORF">FAJ39_01030</name>
    <name evidence="1" type="ORF">FAJ39_03560</name>
</gene>
<dbReference type="AlphaFoldDB" id="A0A4T2GN61"/>
<dbReference type="EMBL" id="SSXO01000002">
    <property type="protein sequence ID" value="TII00160.1"/>
    <property type="molecule type" value="Genomic_DNA"/>
</dbReference>
<comment type="caution">
    <text evidence="1">The sequence shown here is derived from an EMBL/GenBank/DDBJ whole genome shotgun (WGS) entry which is preliminary data.</text>
</comment>
<name>A0A4T2GN61_STRSU</name>
<dbReference type="OrthoDB" id="2217829at2"/>
<evidence type="ECO:0000313" key="3">
    <source>
        <dbReference type="Proteomes" id="UP000305165"/>
    </source>
</evidence>
<evidence type="ECO:0000313" key="2">
    <source>
        <dbReference type="EMBL" id="TII00944.1"/>
    </source>
</evidence>
<proteinExistence type="predicted"/>
<dbReference type="Proteomes" id="UP000305165">
    <property type="component" value="Unassembled WGS sequence"/>
</dbReference>
<evidence type="ECO:0000313" key="1">
    <source>
        <dbReference type="EMBL" id="TII00160.1"/>
    </source>
</evidence>